<dbReference type="Pfam" id="PF02518">
    <property type="entry name" value="HATPase_c"/>
    <property type="match status" value="1"/>
</dbReference>
<evidence type="ECO:0000256" key="3">
    <source>
        <dbReference type="ARBA" id="ARBA00022553"/>
    </source>
</evidence>
<feature type="region of interest" description="Disordered" evidence="6">
    <location>
        <begin position="589"/>
        <end position="610"/>
    </location>
</feature>
<feature type="domain" description="Histidine kinase" evidence="7">
    <location>
        <begin position="829"/>
        <end position="1147"/>
    </location>
</feature>
<dbReference type="InterPro" id="IPR029016">
    <property type="entry name" value="GAF-like_dom_sf"/>
</dbReference>
<dbReference type="GO" id="GO:0005886">
    <property type="term" value="C:plasma membrane"/>
    <property type="evidence" value="ECO:0007669"/>
    <property type="project" value="TreeGrafter"/>
</dbReference>
<proteinExistence type="predicted"/>
<evidence type="ECO:0000256" key="4">
    <source>
        <dbReference type="ARBA" id="ARBA00022679"/>
    </source>
</evidence>
<feature type="region of interest" description="Disordered" evidence="6">
    <location>
        <begin position="1"/>
        <end position="23"/>
    </location>
</feature>
<feature type="region of interest" description="Disordered" evidence="6">
    <location>
        <begin position="1382"/>
        <end position="1463"/>
    </location>
</feature>
<dbReference type="InterPro" id="IPR004358">
    <property type="entry name" value="Sig_transdc_His_kin-like_C"/>
</dbReference>
<feature type="compositionally biased region" description="Low complexity" evidence="6">
    <location>
        <begin position="159"/>
        <end position="171"/>
    </location>
</feature>
<feature type="compositionally biased region" description="Polar residues" evidence="6">
    <location>
        <begin position="7"/>
        <end position="16"/>
    </location>
</feature>
<comment type="caution">
    <text evidence="8">The sequence shown here is derived from an EMBL/GenBank/DDBJ whole genome shotgun (WGS) entry which is preliminary data.</text>
</comment>
<protein>
    <recommendedName>
        <fullName evidence="2">histidine kinase</fullName>
        <ecNumber evidence="2">2.7.13.3</ecNumber>
    </recommendedName>
</protein>
<dbReference type="InterPro" id="IPR036890">
    <property type="entry name" value="HATPase_C_sf"/>
</dbReference>
<dbReference type="SUPFAM" id="SSF55781">
    <property type="entry name" value="GAF domain-like"/>
    <property type="match status" value="1"/>
</dbReference>
<keyword evidence="5 8" id="KW-0418">Kinase</keyword>
<dbReference type="Pfam" id="PF00512">
    <property type="entry name" value="HisKA"/>
    <property type="match status" value="1"/>
</dbReference>
<dbReference type="SUPFAM" id="SSF55874">
    <property type="entry name" value="ATPase domain of HSP90 chaperone/DNA topoisomerase II/histidine kinase"/>
    <property type="match status" value="1"/>
</dbReference>
<evidence type="ECO:0000256" key="5">
    <source>
        <dbReference type="ARBA" id="ARBA00022777"/>
    </source>
</evidence>
<evidence type="ECO:0000256" key="6">
    <source>
        <dbReference type="SAM" id="MobiDB-lite"/>
    </source>
</evidence>
<dbReference type="InterPro" id="IPR005467">
    <property type="entry name" value="His_kinase_dom"/>
</dbReference>
<feature type="compositionally biased region" description="Low complexity" evidence="6">
    <location>
        <begin position="1445"/>
        <end position="1455"/>
    </location>
</feature>
<keyword evidence="9" id="KW-1185">Reference proteome</keyword>
<dbReference type="InterPro" id="IPR003661">
    <property type="entry name" value="HisK_dim/P_dom"/>
</dbReference>
<dbReference type="PROSITE" id="PS50109">
    <property type="entry name" value="HIS_KIN"/>
    <property type="match status" value="1"/>
</dbReference>
<dbReference type="Gene3D" id="3.30.565.10">
    <property type="entry name" value="Histidine kinase-like ATPase, C-terminal domain"/>
    <property type="match status" value="1"/>
</dbReference>
<comment type="catalytic activity">
    <reaction evidence="1">
        <text>ATP + protein L-histidine = ADP + protein N-phospho-L-histidine.</text>
        <dbReference type="EC" id="2.7.13.3"/>
    </reaction>
</comment>
<dbReference type="PRINTS" id="PR00344">
    <property type="entry name" value="BCTRLSENSOR"/>
</dbReference>
<feature type="compositionally biased region" description="Polar residues" evidence="6">
    <location>
        <begin position="1398"/>
        <end position="1418"/>
    </location>
</feature>
<dbReference type="GO" id="GO:0000155">
    <property type="term" value="F:phosphorelay sensor kinase activity"/>
    <property type="evidence" value="ECO:0007669"/>
    <property type="project" value="InterPro"/>
</dbReference>
<dbReference type="InterPro" id="IPR003018">
    <property type="entry name" value="GAF"/>
</dbReference>
<dbReference type="Pfam" id="PF01590">
    <property type="entry name" value="GAF"/>
    <property type="match status" value="1"/>
</dbReference>
<evidence type="ECO:0000313" key="9">
    <source>
        <dbReference type="Proteomes" id="UP000749646"/>
    </source>
</evidence>
<dbReference type="OrthoDB" id="21225at2759"/>
<dbReference type="InterPro" id="IPR003594">
    <property type="entry name" value="HATPase_dom"/>
</dbReference>
<dbReference type="Proteomes" id="UP000749646">
    <property type="component" value="Unassembled WGS sequence"/>
</dbReference>
<dbReference type="InterPro" id="IPR036097">
    <property type="entry name" value="HisK_dim/P_sf"/>
</dbReference>
<dbReference type="GO" id="GO:0009927">
    <property type="term" value="F:histidine phosphotransfer kinase activity"/>
    <property type="evidence" value="ECO:0007669"/>
    <property type="project" value="TreeGrafter"/>
</dbReference>
<dbReference type="SMART" id="SM00387">
    <property type="entry name" value="HATPase_c"/>
    <property type="match status" value="1"/>
</dbReference>
<gene>
    <name evidence="8" type="primary">CNHHK5_1</name>
    <name evidence="8" type="ORF">BGZ65_004046</name>
</gene>
<name>A0A9P6LRU6_9FUNG</name>
<evidence type="ECO:0000313" key="8">
    <source>
        <dbReference type="EMBL" id="KAF9933626.1"/>
    </source>
</evidence>
<dbReference type="SMART" id="SM00388">
    <property type="entry name" value="HisKA"/>
    <property type="match status" value="1"/>
</dbReference>
<feature type="region of interest" description="Disordered" evidence="6">
    <location>
        <begin position="113"/>
        <end position="171"/>
    </location>
</feature>
<dbReference type="CDD" id="cd00082">
    <property type="entry name" value="HisKA"/>
    <property type="match status" value="1"/>
</dbReference>
<feature type="compositionally biased region" description="Polar residues" evidence="6">
    <location>
        <begin position="120"/>
        <end position="133"/>
    </location>
</feature>
<dbReference type="PANTHER" id="PTHR43047:SF72">
    <property type="entry name" value="OSMOSENSING HISTIDINE PROTEIN KINASE SLN1"/>
    <property type="match status" value="1"/>
</dbReference>
<evidence type="ECO:0000259" key="7">
    <source>
        <dbReference type="PROSITE" id="PS50109"/>
    </source>
</evidence>
<dbReference type="SUPFAM" id="SSF47384">
    <property type="entry name" value="Homodimeric domain of signal transducing histidine kinase"/>
    <property type="match status" value="1"/>
</dbReference>
<dbReference type="EC" id="2.7.13.3" evidence="2"/>
<keyword evidence="3" id="KW-0597">Phosphoprotein</keyword>
<reference evidence="8" key="1">
    <citation type="journal article" date="2020" name="Fungal Divers.">
        <title>Resolving the Mortierellaceae phylogeny through synthesis of multi-gene phylogenetics and phylogenomics.</title>
        <authorList>
            <person name="Vandepol N."/>
            <person name="Liber J."/>
            <person name="Desiro A."/>
            <person name="Na H."/>
            <person name="Kennedy M."/>
            <person name="Barry K."/>
            <person name="Grigoriev I.V."/>
            <person name="Miller A.N."/>
            <person name="O'Donnell K."/>
            <person name="Stajich J.E."/>
            <person name="Bonito G."/>
        </authorList>
    </citation>
    <scope>NUCLEOTIDE SEQUENCE</scope>
    <source>
        <strain evidence="8">MES-2147</strain>
    </source>
</reference>
<dbReference type="Gene3D" id="1.10.287.130">
    <property type="match status" value="1"/>
</dbReference>
<dbReference type="Gene3D" id="3.30.450.40">
    <property type="match status" value="1"/>
</dbReference>
<dbReference type="EMBL" id="JAAAHW010009951">
    <property type="protein sequence ID" value="KAF9933626.1"/>
    <property type="molecule type" value="Genomic_DNA"/>
</dbReference>
<sequence length="1463" mass="160972">MNVIASPGSTQSNSPVTGDDRQWTNGETLNWIPGFTKGLPIEGFDSYPSPITAAEASSRSLKSVQRQNTGHPHESEQFNNCASVGLDTISATGNMCSSLTALDSNMNNLKGKARTRRVSESVQRIPSSNQLNTELAERRSGFTQNMRPRPPLLGDNLTPPSSLSSSESASVPLRSSLIRHGTISGEASKHWSDMNGWETDKNVDYENWDDFLGAYSQGHFHNIQPRPPPRPRFGPEFPPLPSYVEMTNEANPPPFLAAPLPPNEDSRLKALYSFQILQTDTDVNFQRVAQLVATVMSVSGCMITLVDHDYVSVKANWCAENMDCRRDQSLSGHAILRAPNDPLVVLDTTLDWRFKDLPVVTGAPGIPGVRFYAGAALATSDRYNIGSLCVIDPNPRTKFTEKEKSLLIDLAAVVMREMELWNDQVQLCTRTRMMRDITRWVRERLDRSGNKLTSSGISTFSQSNTEAPTAIHTLFPSTTGGEDGPNPTPVPAVISGSLTGTAYKPAHTTPPFDPALPTPTSSPTLPTNTQDTSADYETKGFQVHDRLEDVAFPSACSMIRASMNVDAVYLVQTTTPGISIPLSRPSRSWGKLGTNGRSKGSAGTLGGGEMLTPPKMMLTCLASSKMPADTSRDTHFDGLSHRVRRQGNSWICTDEGCRPHRLGDQLLNAVEPEWERDIPIISEMLSYLRQEKPVPTRDPGQCSLFTRSQASEEEDIYESSSDASIHGIKSERLLCHTFQGTLPDLSAGHSSPFRSCVVMPIRGASPGINTPIQDEEPWAYFVVLSSSRTKQFSGYERIYLKNFGSCLITEVLKRRVEAADTAKGTFIKSISHELRTPLHIIMGTLELLYADPDDTLSDHQLSLIASAEAAGKGLIDIINNIIDLANLDPDNVEDSPGDRHKHIRELCEQVAGSMTRSCMDKNLVVVPTLSKPSLASLSSMSMTMSISTSVPSPILGVAGSVPIPVHSRTSLDDSINGIMSSTESQQAFSSTKHSIEQKTTLELIVAVDEPEKDPGEEVHWNFVLNLPVIKRILTQLLENAIKFTTTGFVEISAVSPPLSTIPLKPPQAGSRPILFTVRDTGKGISPEFIEGHLFERFTQEDPLHTGTGLGLALVKLLVESLGGWLEIWSEGKEGKGCVVRVLLWAMPKPNMIKSLKDEDRTWREKSCRLYTGESNVSTDRLWKIMGERMMGQELNMDVQKGDEQDFSPEDMMKDLSDQSPCDLLVFNDDLPRLKAYLSYWMDLHATAMSQESLSNKEPVPLLMLISMWKEKKARTLIEAYKKSWFDYGQPGRAVTVVLMPKPVGPLKLLRCLRACFADIDDVRSSQGSHEDELGSLHFTPIPPLRSVTVPHIKTMALGFQNTRPMSSGTMIKSSFKFPASPKGIHGINGDSVPPHSPGGQSFYSNDSRTRTESISTQQSEDEGTILPDKASKRQRSIRHFISQRTSSSKSLTKKASATEESML</sequence>
<keyword evidence="4" id="KW-0808">Transferase</keyword>
<dbReference type="PANTHER" id="PTHR43047">
    <property type="entry name" value="TWO-COMPONENT HISTIDINE PROTEIN KINASE"/>
    <property type="match status" value="1"/>
</dbReference>
<evidence type="ECO:0000256" key="1">
    <source>
        <dbReference type="ARBA" id="ARBA00000085"/>
    </source>
</evidence>
<organism evidence="8 9">
    <name type="scientific">Modicella reniformis</name>
    <dbReference type="NCBI Taxonomy" id="1440133"/>
    <lineage>
        <taxon>Eukaryota</taxon>
        <taxon>Fungi</taxon>
        <taxon>Fungi incertae sedis</taxon>
        <taxon>Mucoromycota</taxon>
        <taxon>Mortierellomycotina</taxon>
        <taxon>Mortierellomycetes</taxon>
        <taxon>Mortierellales</taxon>
        <taxon>Mortierellaceae</taxon>
        <taxon>Modicella</taxon>
    </lineage>
</organism>
<evidence type="ECO:0000256" key="2">
    <source>
        <dbReference type="ARBA" id="ARBA00012438"/>
    </source>
</evidence>
<accession>A0A9P6LRU6</accession>